<dbReference type="VEuPathDB" id="VectorBase:RSAN_053904"/>
<evidence type="ECO:0000313" key="2">
    <source>
        <dbReference type="Proteomes" id="UP000821837"/>
    </source>
</evidence>
<dbReference type="SUPFAM" id="SSF52047">
    <property type="entry name" value="RNI-like"/>
    <property type="match status" value="2"/>
</dbReference>
<dbReference type="Gene3D" id="3.80.10.10">
    <property type="entry name" value="Ribonuclease Inhibitor"/>
    <property type="match status" value="1"/>
</dbReference>
<name>A0A9D4Q1A2_RHISA</name>
<proteinExistence type="predicted"/>
<evidence type="ECO:0008006" key="3">
    <source>
        <dbReference type="Google" id="ProtNLM"/>
    </source>
</evidence>
<comment type="caution">
    <text evidence="1">The sequence shown here is derived from an EMBL/GenBank/DDBJ whole genome shotgun (WGS) entry which is preliminary data.</text>
</comment>
<dbReference type="EMBL" id="JABSTV010001249">
    <property type="protein sequence ID" value="KAH7962663.1"/>
    <property type="molecule type" value="Genomic_DNA"/>
</dbReference>
<reference evidence="1" key="1">
    <citation type="journal article" date="2020" name="Cell">
        <title>Large-Scale Comparative Analyses of Tick Genomes Elucidate Their Genetic Diversity and Vector Capacities.</title>
        <authorList>
            <consortium name="Tick Genome and Microbiome Consortium (TIGMIC)"/>
            <person name="Jia N."/>
            <person name="Wang J."/>
            <person name="Shi W."/>
            <person name="Du L."/>
            <person name="Sun Y."/>
            <person name="Zhan W."/>
            <person name="Jiang J.F."/>
            <person name="Wang Q."/>
            <person name="Zhang B."/>
            <person name="Ji P."/>
            <person name="Bell-Sakyi L."/>
            <person name="Cui X.M."/>
            <person name="Yuan T.T."/>
            <person name="Jiang B.G."/>
            <person name="Yang W.F."/>
            <person name="Lam T.T."/>
            <person name="Chang Q.C."/>
            <person name="Ding S.J."/>
            <person name="Wang X.J."/>
            <person name="Zhu J.G."/>
            <person name="Ruan X.D."/>
            <person name="Zhao L."/>
            <person name="Wei J.T."/>
            <person name="Ye R.Z."/>
            <person name="Que T.C."/>
            <person name="Du C.H."/>
            <person name="Zhou Y.H."/>
            <person name="Cheng J.X."/>
            <person name="Dai P.F."/>
            <person name="Guo W.B."/>
            <person name="Han X.H."/>
            <person name="Huang E.J."/>
            <person name="Li L.F."/>
            <person name="Wei W."/>
            <person name="Gao Y.C."/>
            <person name="Liu J.Z."/>
            <person name="Shao H.Z."/>
            <person name="Wang X."/>
            <person name="Wang C.C."/>
            <person name="Yang T.C."/>
            <person name="Huo Q.B."/>
            <person name="Li W."/>
            <person name="Chen H.Y."/>
            <person name="Chen S.E."/>
            <person name="Zhou L.G."/>
            <person name="Ni X.B."/>
            <person name="Tian J.H."/>
            <person name="Sheng Y."/>
            <person name="Liu T."/>
            <person name="Pan Y.S."/>
            <person name="Xia L.Y."/>
            <person name="Li J."/>
            <person name="Zhao F."/>
            <person name="Cao W.C."/>
        </authorList>
    </citation>
    <scope>NUCLEOTIDE SEQUENCE</scope>
    <source>
        <strain evidence="1">Rsan-2018</strain>
    </source>
</reference>
<dbReference type="Proteomes" id="UP000821837">
    <property type="component" value="Chromosome 3"/>
</dbReference>
<reference evidence="1" key="2">
    <citation type="submission" date="2021-09" db="EMBL/GenBank/DDBJ databases">
        <authorList>
            <person name="Jia N."/>
            <person name="Wang J."/>
            <person name="Shi W."/>
            <person name="Du L."/>
            <person name="Sun Y."/>
            <person name="Zhan W."/>
            <person name="Jiang J."/>
            <person name="Wang Q."/>
            <person name="Zhang B."/>
            <person name="Ji P."/>
            <person name="Sakyi L.B."/>
            <person name="Cui X."/>
            <person name="Yuan T."/>
            <person name="Jiang B."/>
            <person name="Yang W."/>
            <person name="Lam T.T.-Y."/>
            <person name="Chang Q."/>
            <person name="Ding S."/>
            <person name="Wang X."/>
            <person name="Zhu J."/>
            <person name="Ruan X."/>
            <person name="Zhao L."/>
            <person name="Wei J."/>
            <person name="Que T."/>
            <person name="Du C."/>
            <person name="Cheng J."/>
            <person name="Dai P."/>
            <person name="Han X."/>
            <person name="Huang E."/>
            <person name="Gao Y."/>
            <person name="Liu J."/>
            <person name="Shao H."/>
            <person name="Ye R."/>
            <person name="Li L."/>
            <person name="Wei W."/>
            <person name="Wang X."/>
            <person name="Wang C."/>
            <person name="Huo Q."/>
            <person name="Li W."/>
            <person name="Guo W."/>
            <person name="Chen H."/>
            <person name="Chen S."/>
            <person name="Zhou L."/>
            <person name="Zhou L."/>
            <person name="Ni X."/>
            <person name="Tian J."/>
            <person name="Zhou Y."/>
            <person name="Sheng Y."/>
            <person name="Liu T."/>
            <person name="Pan Y."/>
            <person name="Xia L."/>
            <person name="Li J."/>
            <person name="Zhao F."/>
            <person name="Cao W."/>
        </authorList>
    </citation>
    <scope>NUCLEOTIDE SEQUENCE</scope>
    <source>
        <strain evidence="1">Rsan-2018</strain>
        <tissue evidence="1">Larvae</tissue>
    </source>
</reference>
<dbReference type="InterPro" id="IPR032675">
    <property type="entry name" value="LRR_dom_sf"/>
</dbReference>
<protein>
    <recommendedName>
        <fullName evidence="3">Nlr family card domain protein</fullName>
    </recommendedName>
</protein>
<evidence type="ECO:0000313" key="1">
    <source>
        <dbReference type="EMBL" id="KAH7962663.1"/>
    </source>
</evidence>
<dbReference type="AlphaFoldDB" id="A0A9D4Q1A2"/>
<organism evidence="1 2">
    <name type="scientific">Rhipicephalus sanguineus</name>
    <name type="common">Brown dog tick</name>
    <name type="synonym">Ixodes sanguineus</name>
    <dbReference type="NCBI Taxonomy" id="34632"/>
    <lineage>
        <taxon>Eukaryota</taxon>
        <taxon>Metazoa</taxon>
        <taxon>Ecdysozoa</taxon>
        <taxon>Arthropoda</taxon>
        <taxon>Chelicerata</taxon>
        <taxon>Arachnida</taxon>
        <taxon>Acari</taxon>
        <taxon>Parasitiformes</taxon>
        <taxon>Ixodida</taxon>
        <taxon>Ixodoidea</taxon>
        <taxon>Ixodidae</taxon>
        <taxon>Rhipicephalinae</taxon>
        <taxon>Rhipicephalus</taxon>
        <taxon>Rhipicephalus</taxon>
    </lineage>
</organism>
<accession>A0A9D4Q1A2</accession>
<gene>
    <name evidence="1" type="ORF">HPB52_017375</name>
</gene>
<keyword evidence="2" id="KW-1185">Reference proteome</keyword>
<sequence>MVDARARLGVQLEEHDHEDTGDLRLVSIPGRRFLDARESELSLSEVGFIVCFLDSLLRSHKCVVAVDLDYIAASLLHKALTNMPTLSSVSVRRLSAIHTADVRRVCDAVASLKHISELRISNKLHSVYLELRSIDNLLRLTANLTILDIGHLETSKAYSMTLTQALIDNTTITHLVVSSCIFTCGPTSSAEAFSKYLVKENATLRSLTLKASRPVDTNALINLVDAISAADSLQDLVAEMQLACSEDMSLLAKTFANRNLRRVEFARVKCCGRTVEPRTANLSWEQRGGTMQPWLSAIAENSSVVKLSMNLSAFGAEECFELFRTVARNASLRRVSVCDFPEGPGIREACVVIQDAGLAQRVVIEDHKLTPENIGAFYGCTLVTSVTINYKEIGRRDFTRVFVVLVNCPQVTSLSVIDHADEEDDHVMLAMYIYLTLTSTLRNLRLSLQGRFYESLATNPQERNSLLLMALANHCSLKSVTLRMPLSDADCQALAELVLFKPMIRELLVPVSWDAFNPAFFGYFNPLMASNYNLIRVQLPSVPGCEAMTLAVQDLAKRNYSNLSRAMRFVMGRRDPRGARALELMLYCPVFVEMIQEEANVDASRVVDMISRARKTYDSLDEFMKMAGVVKHGVECFPRSDGKAQLVDLNEYCWLEVRKYLNLLHVVSM</sequence>